<evidence type="ECO:0008006" key="4">
    <source>
        <dbReference type="Google" id="ProtNLM"/>
    </source>
</evidence>
<dbReference type="GO" id="GO:0006275">
    <property type="term" value="P:regulation of DNA replication"/>
    <property type="evidence" value="ECO:0007669"/>
    <property type="project" value="InterPro"/>
</dbReference>
<proteinExistence type="predicted"/>
<protein>
    <recommendedName>
        <fullName evidence="4">Geminin</fullName>
    </recommendedName>
</protein>
<reference evidence="2" key="1">
    <citation type="submission" date="2024-06" db="EMBL/GenBank/DDBJ databases">
        <authorList>
            <person name="Liu X."/>
            <person name="Lenzi L."/>
            <person name="Haldenby T S."/>
            <person name="Uol C."/>
        </authorList>
    </citation>
    <scope>NUCLEOTIDE SEQUENCE</scope>
</reference>
<feature type="coiled-coil region" evidence="1">
    <location>
        <begin position="122"/>
        <end position="149"/>
    </location>
</feature>
<evidence type="ECO:0000313" key="2">
    <source>
        <dbReference type="EMBL" id="CAL5139749.1"/>
    </source>
</evidence>
<evidence type="ECO:0000313" key="3">
    <source>
        <dbReference type="Proteomes" id="UP001497525"/>
    </source>
</evidence>
<organism evidence="2 3">
    <name type="scientific">Calicophoron daubneyi</name>
    <name type="common">Rumen fluke</name>
    <name type="synonym">Paramphistomum daubneyi</name>
    <dbReference type="NCBI Taxonomy" id="300641"/>
    <lineage>
        <taxon>Eukaryota</taxon>
        <taxon>Metazoa</taxon>
        <taxon>Spiralia</taxon>
        <taxon>Lophotrochozoa</taxon>
        <taxon>Platyhelminthes</taxon>
        <taxon>Trematoda</taxon>
        <taxon>Digenea</taxon>
        <taxon>Plagiorchiida</taxon>
        <taxon>Pronocephalata</taxon>
        <taxon>Paramphistomoidea</taxon>
        <taxon>Paramphistomidae</taxon>
        <taxon>Calicophoron</taxon>
    </lineage>
</organism>
<dbReference type="Proteomes" id="UP001497525">
    <property type="component" value="Unassembled WGS sequence"/>
</dbReference>
<name>A0AAV2TS18_CALDB</name>
<accession>A0AAV2TS18</accession>
<comment type="caution">
    <text evidence="2">The sequence shown here is derived from an EMBL/GenBank/DDBJ whole genome shotgun (WGS) entry which is preliminary data.</text>
</comment>
<dbReference type="SUPFAM" id="SSF111469">
    <property type="entry name" value="Geminin coiled-coil domain"/>
    <property type="match status" value="1"/>
</dbReference>
<sequence>MTSVRKGLCLRNSLLEEREMKPVKNLVKKPLAVYTKQSINCSEPAKIPFKIYEDPIQPRCQHCGAERIRQDYQTGSAKHKIEQISCGVQTSDTSGDLKEWLCSDNPPDGYWKELAESRRVALKETLDENKELCELIESLNKEIERLAAINSHTDEFVKNHLALSSADAN</sequence>
<gene>
    <name evidence="2" type="ORF">CDAUBV1_LOCUS14945</name>
</gene>
<dbReference type="CDD" id="cd22589">
    <property type="entry name" value="geminin_CC"/>
    <property type="match status" value="1"/>
</dbReference>
<dbReference type="InterPro" id="IPR022786">
    <property type="entry name" value="Geminin/Multicilin"/>
</dbReference>
<dbReference type="AlphaFoldDB" id="A0AAV2TS18"/>
<evidence type="ECO:0000256" key="1">
    <source>
        <dbReference type="SAM" id="Coils"/>
    </source>
</evidence>
<dbReference type="Pfam" id="PF07412">
    <property type="entry name" value="Geminin"/>
    <property type="match status" value="1"/>
</dbReference>
<dbReference type="Gene3D" id="1.20.5.1180">
    <property type="entry name" value="Geminin coiled-coil domain"/>
    <property type="match status" value="1"/>
</dbReference>
<dbReference type="EMBL" id="CAXLJL010000634">
    <property type="protein sequence ID" value="CAL5139749.1"/>
    <property type="molecule type" value="Genomic_DNA"/>
</dbReference>
<keyword evidence="1" id="KW-0175">Coiled coil</keyword>